<evidence type="ECO:0000256" key="1">
    <source>
        <dbReference type="ARBA" id="ARBA00022561"/>
    </source>
</evidence>
<dbReference type="GO" id="GO:0030430">
    <property type="term" value="C:host cell cytoplasm"/>
    <property type="evidence" value="ECO:0007669"/>
    <property type="project" value="UniProtKB-SubCell"/>
</dbReference>
<dbReference type="HAMAP" id="MF_04133">
    <property type="entry name" value="CAPSID_LAMBDA"/>
    <property type="match status" value="1"/>
</dbReference>
<dbReference type="Gene3D" id="3.30.1930.10">
    <property type="entry name" value="capsid protein of prophage domain"/>
    <property type="match status" value="1"/>
</dbReference>
<comment type="similarity">
    <text evidence="3">Belongs to the lambda phage major capsid protein family.</text>
</comment>
<keyword evidence="3" id="KW-0946">Virion</keyword>
<evidence type="ECO:0000256" key="2">
    <source>
        <dbReference type="ARBA" id="ARBA00023200"/>
    </source>
</evidence>
<comment type="subcellular location">
    <subcellularLocation>
        <location evidence="3">Virion</location>
    </subcellularLocation>
    <subcellularLocation>
        <location evidence="3">Host cytoplasm</location>
    </subcellularLocation>
    <text evidence="3">Forms the capsid icosahedric shell.</text>
</comment>
<keyword evidence="5" id="KW-1185">Reference proteome</keyword>
<organism evidence="4 5">
    <name type="scientific">Xylella phage Sano</name>
    <dbReference type="NCBI Taxonomy" id="1415148"/>
    <lineage>
        <taxon>Viruses</taxon>
        <taxon>Duplodnaviria</taxon>
        <taxon>Heunggongvirae</taxon>
        <taxon>Uroviricota</taxon>
        <taxon>Caudoviricetes</taxon>
        <taxon>Casjensviridae</taxon>
        <taxon>Sanovirus</taxon>
        <taxon>Sanovirus sano</taxon>
        <taxon>Xylella virus Sano</taxon>
    </lineage>
</organism>
<dbReference type="Gene3D" id="3.15.30.10">
    <property type="entry name" value="putative capsid protein of prophage domain like"/>
    <property type="match status" value="1"/>
</dbReference>
<evidence type="ECO:0000313" key="4">
    <source>
        <dbReference type="EMBL" id="AHB12081.1"/>
    </source>
</evidence>
<protein>
    <recommendedName>
        <fullName evidence="3">Major capsid protein</fullName>
    </recommendedName>
    <alternativeName>
        <fullName evidence="3">Major head protein</fullName>
    </alternativeName>
</protein>
<comment type="subunit">
    <text evidence="3">Homomultimer.</text>
</comment>
<accession>V5Q8G6</accession>
<keyword evidence="3" id="KW-0426">Late protein</keyword>
<dbReference type="Pfam" id="PF03864">
    <property type="entry name" value="Phage_cap_E"/>
    <property type="match status" value="1"/>
</dbReference>
<reference evidence="4 5" key="1">
    <citation type="journal article" date="2014" name="J. Bacteriol.">
        <title>Characterization of novel virulent broad-host-range phages of Xylella fastidiosa and Xanthomonas.</title>
        <authorList>
            <person name="Ahern S.J."/>
            <person name="Das M."/>
            <person name="Bhowmick T.S."/>
            <person name="Young R."/>
            <person name="Gonzalez C.F."/>
        </authorList>
    </citation>
    <scope>NUCLEOTIDE SEQUENCE [LARGE SCALE GENOMIC DNA]</scope>
</reference>
<dbReference type="OrthoDB" id="3208at10239"/>
<dbReference type="SMR" id="V5Q8G6"/>
<name>V5Q8G6_9CAUD</name>
<proteinExistence type="inferred from homology"/>
<evidence type="ECO:0000256" key="3">
    <source>
        <dbReference type="HAMAP-Rule" id="MF_04133"/>
    </source>
</evidence>
<evidence type="ECO:0000313" key="5">
    <source>
        <dbReference type="Proteomes" id="UP000018621"/>
    </source>
</evidence>
<keyword evidence="2 3" id="KW-1035">Host cytoplasm</keyword>
<dbReference type="GO" id="GO:0019028">
    <property type="term" value="C:viral capsid"/>
    <property type="evidence" value="ECO:0007669"/>
    <property type="project" value="UniProtKB-UniRule"/>
</dbReference>
<dbReference type="EMBL" id="KF626665">
    <property type="protein sequence ID" value="AHB12081.1"/>
    <property type="molecule type" value="Genomic_DNA"/>
</dbReference>
<dbReference type="Proteomes" id="UP000018621">
    <property type="component" value="Segment"/>
</dbReference>
<keyword evidence="1 3" id="KW-0167">Capsid protein</keyword>
<gene>
    <name evidence="4" type="ORF">Sano_61</name>
</gene>
<comment type="function">
    <text evidence="3">Assembles to form an icosahedral capsid. The assembly is primed by the interaction between capsid assembly protease and portal dodecamer, and major capsid proteins assemble cooperatively to form the procapsid with the help of capsid scaffolding protein. Major capsid protein forms hexons and pentons of the icosahedron. Viral genomic DNA is packaged into the procapsid through the portal vertex. The packaging triggers a dramatic reconfiguration of the capsid shell.</text>
</comment>
<dbReference type="InterPro" id="IPR005564">
    <property type="entry name" value="Major_capsid_GpE"/>
</dbReference>
<sequence length="341" mass="38298">MDLYSTAELRKVIVDSRPPVQYFLDRLYKEQINFTTEEIMFDELRLGRRMAPFVAPNLQGRVLKRSGFYTKTFRPAYVKPKDAVTPGRMLRRLAGEGLTGDMTPGQRWQATVAAYQLDQRNQIYRRFEWMGAQAALYGQVTVSGEDYPSVTIDFGRAANHTVILSGTAAWSDYDNSNPDDDLEDWAARIREAEGFVVTRVTMGSTAWKAFRKHPAIKELLETRRGSKSEAETGPGLGESVEYKGQIGAFNIYVYSDVYEDETGTMQPMMDPRDVLLEAEGGFDGVRAFGAIMDADAGLQALDIFPKMWKNPDPSVIYLLSQSAPLMIPSRPNCTLRARVVA</sequence>